<keyword evidence="2" id="KW-1185">Reference proteome</keyword>
<proteinExistence type="predicted"/>
<name>A0A5S9HXC2_9CAUD</name>
<dbReference type="RefSeq" id="YP_009873897.1">
    <property type="nucleotide sequence ID" value="NC_049340.1"/>
</dbReference>
<dbReference type="GeneID" id="55803018"/>
<dbReference type="Proteomes" id="UP000422648">
    <property type="component" value="Segment"/>
</dbReference>
<protein>
    <submittedName>
        <fullName evidence="1">Uncharacterized protein</fullName>
    </submittedName>
</protein>
<organism evidence="1 2">
    <name type="scientific">Tenacibaculum phage PTm1</name>
    <dbReference type="NCBI Taxonomy" id="2547425"/>
    <lineage>
        <taxon>Viruses</taxon>
        <taxon>Duplodnaviria</taxon>
        <taxon>Heunggongvirae</taxon>
        <taxon>Uroviricota</taxon>
        <taxon>Caudoviricetes</taxon>
        <taxon>Shirahamavirus</taxon>
        <taxon>Shirahamavirus PTm1</taxon>
    </lineage>
</organism>
<evidence type="ECO:0000313" key="1">
    <source>
        <dbReference type="EMBL" id="BBI90605.1"/>
    </source>
</evidence>
<accession>A0A5S9HXC2</accession>
<reference evidence="1 2" key="1">
    <citation type="journal article" date="2019" name="Arch. Virol.">
        <title>A novel jumbo Tenacibaculum maritimum lytic phage with head-fiber-like appendages.</title>
        <authorList>
            <person name="Kawato Y."/>
            <person name="Istiqomah I."/>
            <person name="Gaafar A.Y."/>
            <person name="Hanaoka M."/>
            <person name="Ishimaru K."/>
            <person name="Yasuike M."/>
            <person name="Nishiki I."/>
            <person name="Nakamura Y."/>
            <person name="Fujiwara A."/>
            <person name="Nakai T."/>
        </authorList>
    </citation>
    <scope>NUCLEOTIDE SEQUENCE [LARGE SCALE GENOMIC DNA]</scope>
    <source>
        <strain evidence="1 2">PTm1</strain>
    </source>
</reference>
<dbReference type="EMBL" id="AP019524">
    <property type="protein sequence ID" value="BBI90605.1"/>
    <property type="molecule type" value="Genomic_DNA"/>
</dbReference>
<dbReference type="KEGG" id="vg:55803018"/>
<evidence type="ECO:0000313" key="2">
    <source>
        <dbReference type="Proteomes" id="UP000422648"/>
    </source>
</evidence>
<sequence length="69" mass="8074">MNSKQLENVKVAVKELQDLYHAQYDTKNEICVDALTKDVEVVRFLSKKSFLILMILKFLRLSHSQPSMF</sequence>